<dbReference type="PANTHER" id="PTHR12911:SF22">
    <property type="entry name" value="SUN DOMAIN-CONTAINING PROTEIN 2"/>
    <property type="match status" value="1"/>
</dbReference>
<feature type="compositionally biased region" description="Low complexity" evidence="6">
    <location>
        <begin position="79"/>
        <end position="89"/>
    </location>
</feature>
<dbReference type="InterPro" id="IPR012919">
    <property type="entry name" value="SUN_dom"/>
</dbReference>
<accession>A0AAD7SQ30</accession>
<feature type="compositionally biased region" description="Low complexity" evidence="6">
    <location>
        <begin position="49"/>
        <end position="58"/>
    </location>
</feature>
<evidence type="ECO:0000256" key="5">
    <source>
        <dbReference type="ARBA" id="ARBA00037816"/>
    </source>
</evidence>
<feature type="region of interest" description="Disordered" evidence="6">
    <location>
        <begin position="297"/>
        <end position="319"/>
    </location>
</feature>
<feature type="domain" description="SUN" evidence="8">
    <location>
        <begin position="508"/>
        <end position="668"/>
    </location>
</feature>
<dbReference type="Pfam" id="PF18580">
    <property type="entry name" value="HTH_SUN2"/>
    <property type="match status" value="1"/>
</dbReference>
<dbReference type="Gene3D" id="2.60.120.260">
    <property type="entry name" value="Galactose-binding domain-like"/>
    <property type="match status" value="1"/>
</dbReference>
<evidence type="ECO:0000256" key="3">
    <source>
        <dbReference type="ARBA" id="ARBA00023054"/>
    </source>
</evidence>
<dbReference type="Pfam" id="PF07738">
    <property type="entry name" value="Sad1_UNC"/>
    <property type="match status" value="1"/>
</dbReference>
<dbReference type="FunFam" id="2.60.120.260:FF:000009">
    <property type="entry name" value="SUN domain-containing protein 1 isoform X1"/>
    <property type="match status" value="1"/>
</dbReference>
<evidence type="ECO:0000256" key="7">
    <source>
        <dbReference type="SAM" id="Phobius"/>
    </source>
</evidence>
<name>A0AAD7SQ30_9TELE</name>
<dbReference type="GO" id="GO:0005637">
    <property type="term" value="C:nuclear inner membrane"/>
    <property type="evidence" value="ECO:0007669"/>
    <property type="project" value="UniProtKB-SubCell"/>
</dbReference>
<gene>
    <name evidence="9" type="ORF">AAFF_G00296150</name>
</gene>
<dbReference type="Proteomes" id="UP001221898">
    <property type="component" value="Unassembled WGS sequence"/>
</dbReference>
<evidence type="ECO:0000256" key="6">
    <source>
        <dbReference type="SAM" id="MobiDB-lite"/>
    </source>
</evidence>
<evidence type="ECO:0000256" key="4">
    <source>
        <dbReference type="ARBA" id="ARBA00023136"/>
    </source>
</evidence>
<sequence length="672" mass="74860">MQKPATVTDQISGTVILLPQHKAATDCGMSRRSVRLGLGQCYQPDDDAASTSSTGSTSQISYRESPVRIFKKKTGGRRAGSSRSSVVASNEPLGQYTDDEPAMAEEAWGSIADHKTTSQRRTPSLSRTLSVEPLVSDRRAPVLEIQGHSSGYSSSEEVYCRPGLKSAQSPTEPEFGVRDAISSPARVMTTLFWRLGTAWYTLTSRVSLLDVFLLSRRTAAVKKAILLLFLFALLVFAVWHWYPYLSSFFTLRTMASTAAPPAPVTSVPQDRAATVAPSLAALRAQIDSHFTEREARWAEERERGIQREERSREERGREQENMMREIAQLRQEGQQLTVLSETLKIELRDLQQTVKSGDVEHRRRLGQETAGLERQMSNLRADLSSLHSATDLLNERMDSQEAYNAKLKAELSHWLLENLSSGTATAGLVLRPELQGALESLEKKLLDRVAEERERERGDVWRSVGETLQGEGAGAVTVQDVHQIVDRALSLYRADGIGLVDYALESSGASVVNTRCSETYRTRSACLSLFGIPLWYHSESPRTVIQPEVYPGKCWAFRGREGFVVIALSYPVRITHVTLEHLPKTLSPTGRIDSAPRDFAVYGMTNESEEGTFLGSFTYKQDGDPVQTFELPDSAEGVYRMVELRIRSNWGHLEYTCVYRFRVHGQPSAGSD</sequence>
<keyword evidence="4 7" id="KW-0472">Membrane</keyword>
<keyword evidence="10" id="KW-1185">Reference proteome</keyword>
<dbReference type="PROSITE" id="PS51469">
    <property type="entry name" value="SUN"/>
    <property type="match status" value="1"/>
</dbReference>
<evidence type="ECO:0000313" key="10">
    <source>
        <dbReference type="Proteomes" id="UP001221898"/>
    </source>
</evidence>
<dbReference type="EMBL" id="JAINUG010000042">
    <property type="protein sequence ID" value="KAJ8406699.1"/>
    <property type="molecule type" value="Genomic_DNA"/>
</dbReference>
<comment type="subcellular location">
    <subcellularLocation>
        <location evidence="5">Nucleus inner membrane</location>
        <topology evidence="5">Single-pass type II membrane protein</topology>
    </subcellularLocation>
</comment>
<dbReference type="AlphaFoldDB" id="A0AAD7SQ30"/>
<keyword evidence="1 7" id="KW-0812">Transmembrane</keyword>
<evidence type="ECO:0000313" key="9">
    <source>
        <dbReference type="EMBL" id="KAJ8406699.1"/>
    </source>
</evidence>
<dbReference type="PANTHER" id="PTHR12911">
    <property type="entry name" value="SAD1/UNC-84-LIKE PROTEIN-RELATED"/>
    <property type="match status" value="1"/>
</dbReference>
<dbReference type="InterPro" id="IPR045119">
    <property type="entry name" value="SUN1-5"/>
</dbReference>
<comment type="caution">
    <text evidence="9">The sequence shown here is derived from an EMBL/GenBank/DDBJ whole genome shotgun (WGS) entry which is preliminary data.</text>
</comment>
<feature type="transmembrane region" description="Helical" evidence="7">
    <location>
        <begin position="224"/>
        <end position="242"/>
    </location>
</feature>
<keyword evidence="3" id="KW-0175">Coiled coil</keyword>
<organism evidence="9 10">
    <name type="scientific">Aldrovandia affinis</name>
    <dbReference type="NCBI Taxonomy" id="143900"/>
    <lineage>
        <taxon>Eukaryota</taxon>
        <taxon>Metazoa</taxon>
        <taxon>Chordata</taxon>
        <taxon>Craniata</taxon>
        <taxon>Vertebrata</taxon>
        <taxon>Euteleostomi</taxon>
        <taxon>Actinopterygii</taxon>
        <taxon>Neopterygii</taxon>
        <taxon>Teleostei</taxon>
        <taxon>Notacanthiformes</taxon>
        <taxon>Halosauridae</taxon>
        <taxon>Aldrovandia</taxon>
    </lineage>
</organism>
<evidence type="ECO:0000259" key="8">
    <source>
        <dbReference type="PROSITE" id="PS51469"/>
    </source>
</evidence>
<reference evidence="9" key="1">
    <citation type="journal article" date="2023" name="Science">
        <title>Genome structures resolve the early diversification of teleost fishes.</title>
        <authorList>
            <person name="Parey E."/>
            <person name="Louis A."/>
            <person name="Montfort J."/>
            <person name="Bouchez O."/>
            <person name="Roques C."/>
            <person name="Iampietro C."/>
            <person name="Lluch J."/>
            <person name="Castinel A."/>
            <person name="Donnadieu C."/>
            <person name="Desvignes T."/>
            <person name="Floi Bucao C."/>
            <person name="Jouanno E."/>
            <person name="Wen M."/>
            <person name="Mejri S."/>
            <person name="Dirks R."/>
            <person name="Jansen H."/>
            <person name="Henkel C."/>
            <person name="Chen W.J."/>
            <person name="Zahm M."/>
            <person name="Cabau C."/>
            <person name="Klopp C."/>
            <person name="Thompson A.W."/>
            <person name="Robinson-Rechavi M."/>
            <person name="Braasch I."/>
            <person name="Lecointre G."/>
            <person name="Bobe J."/>
            <person name="Postlethwait J.H."/>
            <person name="Berthelot C."/>
            <person name="Roest Crollius H."/>
            <person name="Guiguen Y."/>
        </authorList>
    </citation>
    <scope>NUCLEOTIDE SEQUENCE</scope>
    <source>
        <strain evidence="9">NC1722</strain>
    </source>
</reference>
<dbReference type="GO" id="GO:0043495">
    <property type="term" value="F:protein-membrane adaptor activity"/>
    <property type="evidence" value="ECO:0007669"/>
    <property type="project" value="TreeGrafter"/>
</dbReference>
<dbReference type="GO" id="GO:0034993">
    <property type="term" value="C:meiotic nuclear membrane microtubule tethering complex"/>
    <property type="evidence" value="ECO:0007669"/>
    <property type="project" value="TreeGrafter"/>
</dbReference>
<proteinExistence type="predicted"/>
<evidence type="ECO:0000256" key="1">
    <source>
        <dbReference type="ARBA" id="ARBA00022692"/>
    </source>
</evidence>
<protein>
    <recommendedName>
        <fullName evidence="8">SUN domain-containing protein</fullName>
    </recommendedName>
</protein>
<keyword evidence="2 7" id="KW-1133">Transmembrane helix</keyword>
<dbReference type="InterPro" id="IPR040994">
    <property type="entry name" value="Sun_CC2"/>
</dbReference>
<feature type="region of interest" description="Disordered" evidence="6">
    <location>
        <begin position="45"/>
        <end position="98"/>
    </location>
</feature>
<evidence type="ECO:0000256" key="2">
    <source>
        <dbReference type="ARBA" id="ARBA00022989"/>
    </source>
</evidence>